<accession>A0A2R5G6R9</accession>
<dbReference type="Gene3D" id="3.40.30.10">
    <property type="entry name" value="Glutaredoxin"/>
    <property type="match status" value="1"/>
</dbReference>
<reference evidence="2 3" key="1">
    <citation type="submission" date="2017-12" db="EMBL/GenBank/DDBJ databases">
        <title>Sequencing, de novo assembly and annotation of complete genome of a new Thraustochytrid species, strain FCC1311.</title>
        <authorList>
            <person name="Sedici K."/>
            <person name="Godart F."/>
            <person name="Aiese Cigliano R."/>
            <person name="Sanseverino W."/>
            <person name="Barakat M."/>
            <person name="Ortet P."/>
            <person name="Marechal E."/>
            <person name="Cagnac O."/>
            <person name="Amato A."/>
        </authorList>
    </citation>
    <scope>NUCLEOTIDE SEQUENCE [LARGE SCALE GENOMIC DNA]</scope>
</reference>
<dbReference type="InterPro" id="IPR029021">
    <property type="entry name" value="Prot-tyrosine_phosphatase-like"/>
</dbReference>
<evidence type="ECO:0000313" key="2">
    <source>
        <dbReference type="EMBL" id="GBG24143.1"/>
    </source>
</evidence>
<dbReference type="SUPFAM" id="SSF52799">
    <property type="entry name" value="(Phosphotyrosine protein) phosphatases II"/>
    <property type="match status" value="1"/>
</dbReference>
<dbReference type="Gene3D" id="3.90.190.10">
    <property type="entry name" value="Protein tyrosine phosphatase superfamily"/>
    <property type="match status" value="1"/>
</dbReference>
<comment type="caution">
    <text evidence="2">The sequence shown here is derived from an EMBL/GenBank/DDBJ whole genome shotgun (WGS) entry which is preliminary data.</text>
</comment>
<dbReference type="InterPro" id="IPR011767">
    <property type="entry name" value="GLR_AS"/>
</dbReference>
<dbReference type="Proteomes" id="UP000241890">
    <property type="component" value="Unassembled WGS sequence"/>
</dbReference>
<evidence type="ECO:0000259" key="1">
    <source>
        <dbReference type="Pfam" id="PF00462"/>
    </source>
</evidence>
<gene>
    <name evidence="2" type="ORF">FCC1311_003612</name>
</gene>
<dbReference type="InterPro" id="IPR036249">
    <property type="entry name" value="Thioredoxin-like_sf"/>
</dbReference>
<proteinExistence type="predicted"/>
<feature type="domain" description="Glutaredoxin" evidence="1">
    <location>
        <begin position="4"/>
        <end position="80"/>
    </location>
</feature>
<organism evidence="2 3">
    <name type="scientific">Hondaea fermentalgiana</name>
    <dbReference type="NCBI Taxonomy" id="2315210"/>
    <lineage>
        <taxon>Eukaryota</taxon>
        <taxon>Sar</taxon>
        <taxon>Stramenopiles</taxon>
        <taxon>Bigyra</taxon>
        <taxon>Labyrinthulomycetes</taxon>
        <taxon>Thraustochytrida</taxon>
        <taxon>Thraustochytriidae</taxon>
        <taxon>Hondaea</taxon>
    </lineage>
</organism>
<dbReference type="PROSITE" id="PS00195">
    <property type="entry name" value="GLUTAREDOXIN_1"/>
    <property type="match status" value="1"/>
</dbReference>
<dbReference type="AlphaFoldDB" id="A0A2R5G6R9"/>
<dbReference type="InParanoid" id="A0A2R5G6R9"/>
<dbReference type="InterPro" id="IPR002109">
    <property type="entry name" value="Glutaredoxin"/>
</dbReference>
<sequence>MGQVTIFEKEDCVYCKRVLAMLEKFRGCVLQEIADTRPGTPAEITIKTVDCGKETAYAAFCVRRTGTFTVPHVFFNEEYVGDATKFMKLDATCEGGYNVLRHQLLELALKPSPTPAFPPPPDASLMKVTDGLAFSAQPTARQLEALKSFGVASVLNILRPDAGAYSPKEEPICTSSGIAYAEFPIYALTEPSLLKALEKLSEMSRPVLVHDDVGLRAGMLVLLAAANEMLLANAAQSIPAVTLLKWAKGLGLDLEPHATVIQTVLAQLPLSQAKSLQNETTSASSSTTTAAAAAAAAAAMGTSQSIA</sequence>
<evidence type="ECO:0000313" key="3">
    <source>
        <dbReference type="Proteomes" id="UP000241890"/>
    </source>
</evidence>
<protein>
    <recommendedName>
        <fullName evidence="1">Glutaredoxin domain-containing protein</fullName>
    </recommendedName>
</protein>
<dbReference type="EMBL" id="BEYU01000004">
    <property type="protein sequence ID" value="GBG24143.1"/>
    <property type="molecule type" value="Genomic_DNA"/>
</dbReference>
<dbReference type="SUPFAM" id="SSF52833">
    <property type="entry name" value="Thioredoxin-like"/>
    <property type="match status" value="1"/>
</dbReference>
<dbReference type="CDD" id="cd02066">
    <property type="entry name" value="GRX_family"/>
    <property type="match status" value="1"/>
</dbReference>
<dbReference type="PROSITE" id="PS51354">
    <property type="entry name" value="GLUTAREDOXIN_2"/>
    <property type="match status" value="1"/>
</dbReference>
<keyword evidence="3" id="KW-1185">Reference proteome</keyword>
<dbReference type="Pfam" id="PF00462">
    <property type="entry name" value="Glutaredoxin"/>
    <property type="match status" value="1"/>
</dbReference>
<name>A0A2R5G6R9_9STRA</name>